<dbReference type="GO" id="GO:0005662">
    <property type="term" value="C:DNA replication factor A complex"/>
    <property type="evidence" value="ECO:0007669"/>
    <property type="project" value="TreeGrafter"/>
</dbReference>
<organism evidence="4 5">
    <name type="scientific">Acanthamoeba castellanii (strain ATCC 30010 / Neff)</name>
    <dbReference type="NCBI Taxonomy" id="1257118"/>
    <lineage>
        <taxon>Eukaryota</taxon>
        <taxon>Amoebozoa</taxon>
        <taxon>Discosea</taxon>
        <taxon>Longamoebia</taxon>
        <taxon>Centramoebida</taxon>
        <taxon>Acanthamoebidae</taxon>
        <taxon>Acanthamoeba</taxon>
    </lineage>
</organism>
<protein>
    <submittedName>
        <fullName evidence="4">Singlestranded DNA binding protein, putative</fullName>
    </submittedName>
</protein>
<dbReference type="GO" id="GO:0035861">
    <property type="term" value="C:site of double-strand break"/>
    <property type="evidence" value="ECO:0007669"/>
    <property type="project" value="TreeGrafter"/>
</dbReference>
<name>L8GWM4_ACACF</name>
<dbReference type="PANTHER" id="PTHR15114:SF1">
    <property type="entry name" value="REPLICATION PROTEIN A 14 KDA SUBUNIT"/>
    <property type="match status" value="1"/>
</dbReference>
<keyword evidence="3" id="KW-0539">Nucleus</keyword>
<evidence type="ECO:0000313" key="4">
    <source>
        <dbReference type="EMBL" id="ELR17599.1"/>
    </source>
</evidence>
<evidence type="ECO:0000256" key="3">
    <source>
        <dbReference type="ARBA" id="ARBA00023242"/>
    </source>
</evidence>
<evidence type="ECO:0000313" key="5">
    <source>
        <dbReference type="Proteomes" id="UP000011083"/>
    </source>
</evidence>
<dbReference type="GO" id="GO:0006284">
    <property type="term" value="P:base-excision repair"/>
    <property type="evidence" value="ECO:0007669"/>
    <property type="project" value="TreeGrafter"/>
</dbReference>
<sequence length="116" mass="12522">MEFDGPVSTPRINSGLLNSYVNMHVRIVGRVAGQQQLDVTLEASDGGSVLVKRNPETASVYSSHAFVEVLGTVQPDLSISEIAATGFGAQFDLQNYDQLVKFSHVRPINELFGISA</sequence>
<reference evidence="4 5" key="1">
    <citation type="journal article" date="2013" name="Genome Biol.">
        <title>Genome of Acanthamoeba castellanii highlights extensive lateral gene transfer and early evolution of tyrosine kinase signaling.</title>
        <authorList>
            <person name="Clarke M."/>
            <person name="Lohan A.J."/>
            <person name="Liu B."/>
            <person name="Lagkouvardos I."/>
            <person name="Roy S."/>
            <person name="Zafar N."/>
            <person name="Bertelli C."/>
            <person name="Schilde C."/>
            <person name="Kianianmomeni A."/>
            <person name="Burglin T.R."/>
            <person name="Frech C."/>
            <person name="Turcotte B."/>
            <person name="Kopec K.O."/>
            <person name="Synnott J.M."/>
            <person name="Choo C."/>
            <person name="Paponov I."/>
            <person name="Finkler A."/>
            <person name="Soon Heng Tan C."/>
            <person name="Hutchins A.P."/>
            <person name="Weinmeier T."/>
            <person name="Rattei T."/>
            <person name="Chu J.S."/>
            <person name="Gimenez G."/>
            <person name="Irimia M."/>
            <person name="Rigden D.J."/>
            <person name="Fitzpatrick D.A."/>
            <person name="Lorenzo-Morales J."/>
            <person name="Bateman A."/>
            <person name="Chiu C.H."/>
            <person name="Tang P."/>
            <person name="Hegemann P."/>
            <person name="Fromm H."/>
            <person name="Raoult D."/>
            <person name="Greub G."/>
            <person name="Miranda-Saavedra D."/>
            <person name="Chen N."/>
            <person name="Nash P."/>
            <person name="Ginger M.L."/>
            <person name="Horn M."/>
            <person name="Schaap P."/>
            <person name="Caler L."/>
            <person name="Loftus B."/>
        </authorList>
    </citation>
    <scope>NUCLEOTIDE SEQUENCE [LARGE SCALE GENOMIC DNA]</scope>
    <source>
        <strain evidence="4 5">Neff</strain>
    </source>
</reference>
<dbReference type="Proteomes" id="UP000011083">
    <property type="component" value="Unassembled WGS sequence"/>
</dbReference>
<dbReference type="OMA" id="NTMIELA"/>
<accession>L8GWM4</accession>
<dbReference type="Gene3D" id="2.40.50.140">
    <property type="entry name" value="Nucleic acid-binding proteins"/>
    <property type="match status" value="1"/>
</dbReference>
<dbReference type="GO" id="GO:0000724">
    <property type="term" value="P:double-strand break repair via homologous recombination"/>
    <property type="evidence" value="ECO:0007669"/>
    <property type="project" value="TreeGrafter"/>
</dbReference>
<dbReference type="AlphaFoldDB" id="L8GWM4"/>
<dbReference type="STRING" id="1257118.L8GWM4"/>
<evidence type="ECO:0000256" key="2">
    <source>
        <dbReference type="ARBA" id="ARBA00009761"/>
    </source>
</evidence>
<dbReference type="GO" id="GO:0003684">
    <property type="term" value="F:damaged DNA binding"/>
    <property type="evidence" value="ECO:0007669"/>
    <property type="project" value="TreeGrafter"/>
</dbReference>
<dbReference type="VEuPathDB" id="AmoebaDB:ACA1_063630"/>
<dbReference type="Pfam" id="PF08661">
    <property type="entry name" value="Rep_fac-A_3"/>
    <property type="match status" value="1"/>
</dbReference>
<dbReference type="PANTHER" id="PTHR15114">
    <property type="entry name" value="REPLICATION PROTEIN A3"/>
    <property type="match status" value="1"/>
</dbReference>
<dbReference type="OrthoDB" id="188186at2759"/>
<dbReference type="RefSeq" id="XP_004339612.1">
    <property type="nucleotide sequence ID" value="XM_004339564.1"/>
</dbReference>
<dbReference type="EMBL" id="KB007974">
    <property type="protein sequence ID" value="ELR17599.1"/>
    <property type="molecule type" value="Genomic_DNA"/>
</dbReference>
<evidence type="ECO:0000256" key="1">
    <source>
        <dbReference type="ARBA" id="ARBA00004123"/>
    </source>
</evidence>
<gene>
    <name evidence="4" type="ORF">ACA1_063630</name>
</gene>
<dbReference type="KEGG" id="acan:ACA1_063630"/>
<dbReference type="InterPro" id="IPR012340">
    <property type="entry name" value="NA-bd_OB-fold"/>
</dbReference>
<comment type="subcellular location">
    <subcellularLocation>
        <location evidence="1">Nucleus</location>
    </subcellularLocation>
</comment>
<dbReference type="InterPro" id="IPR013970">
    <property type="entry name" value="Rfa2"/>
</dbReference>
<dbReference type="GO" id="GO:0006289">
    <property type="term" value="P:nucleotide-excision repair"/>
    <property type="evidence" value="ECO:0007669"/>
    <property type="project" value="TreeGrafter"/>
</dbReference>
<dbReference type="GO" id="GO:0006260">
    <property type="term" value="P:DNA replication"/>
    <property type="evidence" value="ECO:0007669"/>
    <property type="project" value="InterPro"/>
</dbReference>
<dbReference type="GeneID" id="14917803"/>
<keyword evidence="5" id="KW-1185">Reference proteome</keyword>
<dbReference type="GO" id="GO:0003697">
    <property type="term" value="F:single-stranded DNA binding"/>
    <property type="evidence" value="ECO:0007669"/>
    <property type="project" value="TreeGrafter"/>
</dbReference>
<proteinExistence type="inferred from homology"/>
<dbReference type="GO" id="GO:0006298">
    <property type="term" value="P:mismatch repair"/>
    <property type="evidence" value="ECO:0007669"/>
    <property type="project" value="TreeGrafter"/>
</dbReference>
<comment type="similarity">
    <text evidence="2">Belongs to the replication factor A protein 3 family.</text>
</comment>
<dbReference type="SUPFAM" id="SSF50249">
    <property type="entry name" value="Nucleic acid-binding proteins"/>
    <property type="match status" value="1"/>
</dbReference>